<gene>
    <name evidence="1" type="ORF">BKE38_08630</name>
</gene>
<dbReference type="AlphaFoldDB" id="A0A1V2H4V0"/>
<dbReference type="EMBL" id="MLCO01000069">
    <property type="protein sequence ID" value="ONG55722.1"/>
    <property type="molecule type" value="Genomic_DNA"/>
</dbReference>
<dbReference type="Proteomes" id="UP000188879">
    <property type="component" value="Unassembled WGS sequence"/>
</dbReference>
<keyword evidence="2" id="KW-1185">Reference proteome</keyword>
<reference evidence="1 2" key="1">
    <citation type="submission" date="2016-10" db="EMBL/GenBank/DDBJ databases">
        <title>Draft Genome sequence of Roseomonas sp. strain M3.</title>
        <authorList>
            <person name="Subhash Y."/>
            <person name="Lee S."/>
        </authorList>
    </citation>
    <scope>NUCLEOTIDE SEQUENCE [LARGE SCALE GENOMIC DNA]</scope>
    <source>
        <strain evidence="1 2">M3</strain>
    </source>
</reference>
<protein>
    <submittedName>
        <fullName evidence="1">Uncharacterized protein</fullName>
    </submittedName>
</protein>
<evidence type="ECO:0000313" key="1">
    <source>
        <dbReference type="EMBL" id="ONG55722.1"/>
    </source>
</evidence>
<name>A0A1V2H4V0_9PROT</name>
<accession>A0A1V2H4V0</accession>
<sequence length="60" mass="6807">MAFYKAESLLNQRMKWQHKLEAVVKLLVIAAVQEAGYPASYIEGRKLNFRVGNGKVELAK</sequence>
<proteinExistence type="predicted"/>
<comment type="caution">
    <text evidence="1">The sequence shown here is derived from an EMBL/GenBank/DDBJ whole genome shotgun (WGS) entry which is preliminary data.</text>
</comment>
<organism evidence="1 2">
    <name type="scientific">Teichococcus deserti</name>
    <dbReference type="NCBI Taxonomy" id="1817963"/>
    <lineage>
        <taxon>Bacteria</taxon>
        <taxon>Pseudomonadati</taxon>
        <taxon>Pseudomonadota</taxon>
        <taxon>Alphaproteobacteria</taxon>
        <taxon>Acetobacterales</taxon>
        <taxon>Roseomonadaceae</taxon>
        <taxon>Roseomonas</taxon>
    </lineage>
</organism>
<evidence type="ECO:0000313" key="2">
    <source>
        <dbReference type="Proteomes" id="UP000188879"/>
    </source>
</evidence>